<organism evidence="1 2">
    <name type="scientific">Trueperella pyogenes</name>
    <dbReference type="NCBI Taxonomy" id="1661"/>
    <lineage>
        <taxon>Bacteria</taxon>
        <taxon>Bacillati</taxon>
        <taxon>Actinomycetota</taxon>
        <taxon>Actinomycetes</taxon>
        <taxon>Actinomycetales</taxon>
        <taxon>Actinomycetaceae</taxon>
        <taxon>Trueperella</taxon>
    </lineage>
</organism>
<protein>
    <submittedName>
        <fullName evidence="1">Phage portal protein</fullName>
    </submittedName>
</protein>
<dbReference type="Proteomes" id="UP001555100">
    <property type="component" value="Unassembled WGS sequence"/>
</dbReference>
<accession>A0ABV3ND03</accession>
<comment type="caution">
    <text evidence="1">The sequence shown here is derived from an EMBL/GenBank/DDBJ whole genome shotgun (WGS) entry which is preliminary data.</text>
</comment>
<dbReference type="InterPro" id="IPR006944">
    <property type="entry name" value="Phage/GTA_portal"/>
</dbReference>
<dbReference type="RefSeq" id="WP_234409310.1">
    <property type="nucleotide sequence ID" value="NZ_CP050810.1"/>
</dbReference>
<keyword evidence="2" id="KW-1185">Reference proteome</keyword>
<gene>
    <name evidence="1" type="ORF">V3M73_07835</name>
</gene>
<evidence type="ECO:0000313" key="2">
    <source>
        <dbReference type="Proteomes" id="UP001555100"/>
    </source>
</evidence>
<sequence>MTERSAMQMTAVYSRVRILAEAVAGLPLHVYRQRPDGGKEKATDHSLYWLLHGEPNPEMTSFVFRETLMRHLLLWGNVFLRRSSVTGVITGG</sequence>
<proteinExistence type="predicted"/>
<dbReference type="Pfam" id="PF04860">
    <property type="entry name" value="Phage_portal"/>
    <property type="match status" value="1"/>
</dbReference>
<reference evidence="1 2" key="1">
    <citation type="submission" date="2024-01" db="EMBL/GenBank/DDBJ databases">
        <title>Genomic analysis and antimicrobial resistance profiles of Trueperella pyogenes isolated from domestic and wild animals.</title>
        <authorList>
            <person name="Magossi G."/>
            <person name="Gzyl K.E."/>
            <person name="Holman D.B."/>
            <person name="Amat S."/>
        </authorList>
    </citation>
    <scope>NUCLEOTIDE SEQUENCE [LARGE SCALE GENOMIC DNA]</scope>
    <source>
        <strain evidence="1 2">1494</strain>
    </source>
</reference>
<evidence type="ECO:0000313" key="1">
    <source>
        <dbReference type="EMBL" id="MEW6954928.1"/>
    </source>
</evidence>
<name>A0ABV3ND03_9ACTO</name>
<dbReference type="EMBL" id="JBAGNM010000007">
    <property type="protein sequence ID" value="MEW6954928.1"/>
    <property type="molecule type" value="Genomic_DNA"/>
</dbReference>